<dbReference type="STRING" id="1122209.SAMN02745752_01820"/>
<organism evidence="2 3">
    <name type="scientific">Marinospirillum alkaliphilum DSM 21637</name>
    <dbReference type="NCBI Taxonomy" id="1122209"/>
    <lineage>
        <taxon>Bacteria</taxon>
        <taxon>Pseudomonadati</taxon>
        <taxon>Pseudomonadota</taxon>
        <taxon>Gammaproteobacteria</taxon>
        <taxon>Oceanospirillales</taxon>
        <taxon>Oceanospirillaceae</taxon>
        <taxon>Marinospirillum</taxon>
    </lineage>
</organism>
<evidence type="ECO:0000259" key="1">
    <source>
        <dbReference type="Pfam" id="PF13649"/>
    </source>
</evidence>
<sequence length="249" mass="28481">MSDEQQDMQVFFNVFDAMQRQGPGSDSTIHRVLQQVKRIHLPQRIVDMGCGKGHATCLLARETQAEVLALDLHQPFIKSLQQRAAAEGLSQLAARVGSMDQPELLPGVFDLIWSEGSAYNIGFERALAIWRPLLSENGLVYISDMVQLTDELAAEARIYLEQEGVEFQHVDDRIRQAQALGYQVLEHFILPQQDWLDFYGDMEQQIKRLEPVVGKDHPVLISLKQEIDIYRRFGHQFGYACLLMQKTRD</sequence>
<keyword evidence="2" id="KW-0489">Methyltransferase</keyword>
<dbReference type="InterPro" id="IPR041698">
    <property type="entry name" value="Methyltransf_25"/>
</dbReference>
<dbReference type="Gene3D" id="3.40.50.150">
    <property type="entry name" value="Vaccinia Virus protein VP39"/>
    <property type="match status" value="1"/>
</dbReference>
<dbReference type="RefSeq" id="WP_072326124.1">
    <property type="nucleotide sequence ID" value="NZ_FPJW01000006.1"/>
</dbReference>
<keyword evidence="2" id="KW-0808">Transferase</keyword>
<dbReference type="EMBL" id="FPJW01000006">
    <property type="protein sequence ID" value="SFX48628.1"/>
    <property type="molecule type" value="Genomic_DNA"/>
</dbReference>
<dbReference type="Pfam" id="PF13649">
    <property type="entry name" value="Methyltransf_25"/>
    <property type="match status" value="1"/>
</dbReference>
<protein>
    <submittedName>
        <fullName evidence="2">Methyltransferase domain-containing protein</fullName>
    </submittedName>
</protein>
<dbReference type="InterPro" id="IPR029063">
    <property type="entry name" value="SAM-dependent_MTases_sf"/>
</dbReference>
<dbReference type="AlphaFoldDB" id="A0A1K1XHR5"/>
<feature type="domain" description="Methyltransferase" evidence="1">
    <location>
        <begin position="45"/>
        <end position="138"/>
    </location>
</feature>
<dbReference type="GO" id="GO:0032259">
    <property type="term" value="P:methylation"/>
    <property type="evidence" value="ECO:0007669"/>
    <property type="project" value="UniProtKB-KW"/>
</dbReference>
<dbReference type="OrthoDB" id="9808480at2"/>
<dbReference type="Proteomes" id="UP000182350">
    <property type="component" value="Unassembled WGS sequence"/>
</dbReference>
<reference evidence="2 3" key="1">
    <citation type="submission" date="2016-11" db="EMBL/GenBank/DDBJ databases">
        <authorList>
            <person name="Jaros S."/>
            <person name="Januszkiewicz K."/>
            <person name="Wedrychowicz H."/>
        </authorList>
    </citation>
    <scope>NUCLEOTIDE SEQUENCE [LARGE SCALE GENOMIC DNA]</scope>
    <source>
        <strain evidence="2 3">DSM 21637</strain>
    </source>
</reference>
<gene>
    <name evidence="2" type="ORF">SAMN02745752_01820</name>
</gene>
<evidence type="ECO:0000313" key="2">
    <source>
        <dbReference type="EMBL" id="SFX48628.1"/>
    </source>
</evidence>
<dbReference type="GO" id="GO:0008168">
    <property type="term" value="F:methyltransferase activity"/>
    <property type="evidence" value="ECO:0007669"/>
    <property type="project" value="UniProtKB-KW"/>
</dbReference>
<evidence type="ECO:0000313" key="3">
    <source>
        <dbReference type="Proteomes" id="UP000182350"/>
    </source>
</evidence>
<dbReference type="SUPFAM" id="SSF53335">
    <property type="entry name" value="S-adenosyl-L-methionine-dependent methyltransferases"/>
    <property type="match status" value="1"/>
</dbReference>
<proteinExistence type="predicted"/>
<keyword evidence="3" id="KW-1185">Reference proteome</keyword>
<accession>A0A1K1XHR5</accession>
<dbReference type="CDD" id="cd02440">
    <property type="entry name" value="AdoMet_MTases"/>
    <property type="match status" value="1"/>
</dbReference>
<name>A0A1K1XHR5_9GAMM</name>